<feature type="transmembrane region" description="Helical" evidence="8">
    <location>
        <begin position="165"/>
        <end position="184"/>
    </location>
</feature>
<dbReference type="InterPro" id="IPR004563">
    <property type="entry name" value="Apolipo_AcylTrfase"/>
</dbReference>
<accession>A0A3B1CSI9</accession>
<dbReference type="GO" id="GO:0005886">
    <property type="term" value="C:plasma membrane"/>
    <property type="evidence" value="ECO:0007669"/>
    <property type="project" value="UniProtKB-SubCell"/>
</dbReference>
<evidence type="ECO:0000256" key="2">
    <source>
        <dbReference type="ARBA" id="ARBA00022475"/>
    </source>
</evidence>
<dbReference type="Pfam" id="PF00795">
    <property type="entry name" value="CN_hydrolase"/>
    <property type="match status" value="1"/>
</dbReference>
<dbReference type="EMBL" id="UOGG01000152">
    <property type="protein sequence ID" value="VAX31332.1"/>
    <property type="molecule type" value="Genomic_DNA"/>
</dbReference>
<dbReference type="AlphaFoldDB" id="A0A3B1CSI9"/>
<dbReference type="Gene3D" id="3.60.110.10">
    <property type="entry name" value="Carbon-nitrogen hydrolase"/>
    <property type="match status" value="1"/>
</dbReference>
<feature type="transmembrane region" description="Helical" evidence="8">
    <location>
        <begin position="204"/>
        <end position="221"/>
    </location>
</feature>
<dbReference type="InterPro" id="IPR003010">
    <property type="entry name" value="C-N_Hydrolase"/>
</dbReference>
<dbReference type="Pfam" id="PF20154">
    <property type="entry name" value="LNT_N"/>
    <property type="match status" value="1"/>
</dbReference>
<keyword evidence="3 10" id="KW-0808">Transferase</keyword>
<protein>
    <submittedName>
        <fullName evidence="10">Apolipoprotein N-acyltransferase / Copper homeostasis protein CutE</fullName>
    </submittedName>
</protein>
<dbReference type="NCBIfam" id="TIGR00546">
    <property type="entry name" value="lnt"/>
    <property type="match status" value="1"/>
</dbReference>
<dbReference type="InterPro" id="IPR036526">
    <property type="entry name" value="C-N_Hydrolase_sf"/>
</dbReference>
<comment type="subcellular location">
    <subcellularLocation>
        <location evidence="1">Cell membrane</location>
        <topology evidence="1">Multi-pass membrane protein</topology>
    </subcellularLocation>
</comment>
<feature type="transmembrane region" description="Helical" evidence="8">
    <location>
        <begin position="84"/>
        <end position="107"/>
    </location>
</feature>
<feature type="domain" description="CN hydrolase" evidence="9">
    <location>
        <begin position="244"/>
        <end position="487"/>
    </location>
</feature>
<evidence type="ECO:0000313" key="10">
    <source>
        <dbReference type="EMBL" id="VAX31332.1"/>
    </source>
</evidence>
<evidence type="ECO:0000256" key="5">
    <source>
        <dbReference type="ARBA" id="ARBA00022989"/>
    </source>
</evidence>
<evidence type="ECO:0000256" key="6">
    <source>
        <dbReference type="ARBA" id="ARBA00023136"/>
    </source>
</evidence>
<feature type="transmembrane region" description="Helical" evidence="8">
    <location>
        <begin position="55"/>
        <end position="78"/>
    </location>
</feature>
<proteinExistence type="inferred from homology"/>
<evidence type="ECO:0000256" key="1">
    <source>
        <dbReference type="ARBA" id="ARBA00004651"/>
    </source>
</evidence>
<name>A0A3B1CSI9_9ZZZZ</name>
<dbReference type="GO" id="GO:0042158">
    <property type="term" value="P:lipoprotein biosynthetic process"/>
    <property type="evidence" value="ECO:0007669"/>
    <property type="project" value="InterPro"/>
</dbReference>
<keyword evidence="7 10" id="KW-0012">Acyltransferase</keyword>
<keyword evidence="4 8" id="KW-0812">Transmembrane</keyword>
<evidence type="ECO:0000256" key="7">
    <source>
        <dbReference type="ARBA" id="ARBA00023315"/>
    </source>
</evidence>
<dbReference type="InterPro" id="IPR045378">
    <property type="entry name" value="LNT_N"/>
</dbReference>
<keyword evidence="5 8" id="KW-1133">Transmembrane helix</keyword>
<dbReference type="PANTHER" id="PTHR38686">
    <property type="entry name" value="APOLIPOPROTEIN N-ACYLTRANSFERASE"/>
    <property type="match status" value="1"/>
</dbReference>
<keyword evidence="2" id="KW-1003">Cell membrane</keyword>
<dbReference type="GO" id="GO:0016410">
    <property type="term" value="F:N-acyltransferase activity"/>
    <property type="evidence" value="ECO:0007669"/>
    <property type="project" value="InterPro"/>
</dbReference>
<evidence type="ECO:0000256" key="8">
    <source>
        <dbReference type="SAM" id="Phobius"/>
    </source>
</evidence>
<evidence type="ECO:0000256" key="3">
    <source>
        <dbReference type="ARBA" id="ARBA00022679"/>
    </source>
</evidence>
<feature type="transmembrane region" description="Helical" evidence="8">
    <location>
        <begin position="20"/>
        <end position="43"/>
    </location>
</feature>
<organism evidence="10">
    <name type="scientific">hydrothermal vent metagenome</name>
    <dbReference type="NCBI Taxonomy" id="652676"/>
    <lineage>
        <taxon>unclassified sequences</taxon>
        <taxon>metagenomes</taxon>
        <taxon>ecological metagenomes</taxon>
    </lineage>
</organism>
<evidence type="ECO:0000256" key="4">
    <source>
        <dbReference type="ARBA" id="ARBA00022692"/>
    </source>
</evidence>
<dbReference type="CDD" id="cd07571">
    <property type="entry name" value="ALP_N-acyl_transferase"/>
    <property type="match status" value="1"/>
</dbReference>
<reference evidence="10" key="1">
    <citation type="submission" date="2018-06" db="EMBL/GenBank/DDBJ databases">
        <authorList>
            <person name="Zhirakovskaya E."/>
        </authorList>
    </citation>
    <scope>NUCLEOTIDE SEQUENCE</scope>
</reference>
<gene>
    <name evidence="10" type="ORF">MNBD_NITROSPINAE05-1248</name>
</gene>
<keyword evidence="6 8" id="KW-0472">Membrane</keyword>
<keyword evidence="10" id="KW-0449">Lipoprotein</keyword>
<sequence length="525" mass="59419">MLTPNGRQPWILSTLTGTLLVLIFPRVDYGFLAWFALIPLFFLIHEQPLAKVTQFGFWTGVVFYFFGLLWVTNTIINYGNVPVVLSYLILALLAAYLGLYFALFCYLLKKFSRGNPLSFLWLAPVLWTALEYLRSTHATYGFSWLGLGYSQAGNLPVIQMAELTGIYGISTLIVFINASLFFMLHAWLMKGKNSPTEDFNCKPALRVLGFALVVLALWLGYGNNALEKWRESSKKTASFRVALAQGNIPQNLKWNPLFQDKVTNTYRELSLKAVPQKPDLIVWPEAAIPFYFTRDKINSLFVRNIARATKTPLLFGGPHLKIKNKARTSYNSAFVIDQDGQTLGRYDKIHLVPFGEFVPFQDILWFVNKMVEGIGNFGRGEKTGVFEVKDTRLGISICYEIIFPDLVRQSVQQGAQFLVNITNDAWFGKSAAAYQHMDMVALRAVENRVPIVRAANTGITGAIDPTGYIRQATELFTTELVITDIYPNQTGKTFYTQHGDVFSQICLLLTVLFALRFYLLKKQKT</sequence>
<evidence type="ECO:0000259" key="9">
    <source>
        <dbReference type="PROSITE" id="PS50263"/>
    </source>
</evidence>
<feature type="transmembrane region" description="Helical" evidence="8">
    <location>
        <begin position="501"/>
        <end position="519"/>
    </location>
</feature>
<dbReference type="SUPFAM" id="SSF56317">
    <property type="entry name" value="Carbon-nitrogen hydrolase"/>
    <property type="match status" value="1"/>
</dbReference>
<dbReference type="HAMAP" id="MF_01148">
    <property type="entry name" value="Lnt"/>
    <property type="match status" value="1"/>
</dbReference>
<dbReference type="PANTHER" id="PTHR38686:SF1">
    <property type="entry name" value="APOLIPOPROTEIN N-ACYLTRANSFERASE"/>
    <property type="match status" value="1"/>
</dbReference>
<dbReference type="PROSITE" id="PS50263">
    <property type="entry name" value="CN_HYDROLASE"/>
    <property type="match status" value="1"/>
</dbReference>